<evidence type="ECO:0000313" key="3">
    <source>
        <dbReference type="Proteomes" id="UP001148614"/>
    </source>
</evidence>
<name>A0A9W8N9D9_9PEZI</name>
<dbReference type="VEuPathDB" id="FungiDB:F4678DRAFT_483187"/>
<accession>A0A9W8N9D9</accession>
<dbReference type="EMBL" id="JANPWZ010001717">
    <property type="protein sequence ID" value="KAJ3563711.1"/>
    <property type="molecule type" value="Genomic_DNA"/>
</dbReference>
<dbReference type="Pfam" id="PF06985">
    <property type="entry name" value="HET"/>
    <property type="match status" value="1"/>
</dbReference>
<keyword evidence="3" id="KW-1185">Reference proteome</keyword>
<dbReference type="PANTHER" id="PTHR24148">
    <property type="entry name" value="ANKYRIN REPEAT DOMAIN-CONTAINING PROTEIN 39 HOMOLOG-RELATED"/>
    <property type="match status" value="1"/>
</dbReference>
<dbReference type="InterPro" id="IPR052895">
    <property type="entry name" value="HetReg/Transcr_Mod"/>
</dbReference>
<protein>
    <recommendedName>
        <fullName evidence="1">Heterokaryon incompatibility domain-containing protein</fullName>
    </recommendedName>
</protein>
<dbReference type="AlphaFoldDB" id="A0A9W8N9D9"/>
<dbReference type="PANTHER" id="PTHR24148:SF64">
    <property type="entry name" value="HETEROKARYON INCOMPATIBILITY DOMAIN-CONTAINING PROTEIN"/>
    <property type="match status" value="1"/>
</dbReference>
<reference evidence="2" key="1">
    <citation type="submission" date="2022-07" db="EMBL/GenBank/DDBJ databases">
        <title>Genome Sequence of Xylaria arbuscula.</title>
        <authorList>
            <person name="Buettner E."/>
        </authorList>
    </citation>
    <scope>NUCLEOTIDE SEQUENCE</scope>
    <source>
        <strain evidence="2">VT107</strain>
    </source>
</reference>
<organism evidence="2 3">
    <name type="scientific">Xylaria arbuscula</name>
    <dbReference type="NCBI Taxonomy" id="114810"/>
    <lineage>
        <taxon>Eukaryota</taxon>
        <taxon>Fungi</taxon>
        <taxon>Dikarya</taxon>
        <taxon>Ascomycota</taxon>
        <taxon>Pezizomycotina</taxon>
        <taxon>Sordariomycetes</taxon>
        <taxon>Xylariomycetidae</taxon>
        <taxon>Xylariales</taxon>
        <taxon>Xylariaceae</taxon>
        <taxon>Xylaria</taxon>
    </lineage>
</organism>
<comment type="caution">
    <text evidence="2">The sequence shown here is derived from an EMBL/GenBank/DDBJ whole genome shotgun (WGS) entry which is preliminary data.</text>
</comment>
<evidence type="ECO:0000259" key="1">
    <source>
        <dbReference type="Pfam" id="PF06985"/>
    </source>
</evidence>
<evidence type="ECO:0000313" key="2">
    <source>
        <dbReference type="EMBL" id="KAJ3563711.1"/>
    </source>
</evidence>
<dbReference type="Proteomes" id="UP001148614">
    <property type="component" value="Unassembled WGS sequence"/>
</dbReference>
<proteinExistence type="predicted"/>
<dbReference type="InterPro" id="IPR010730">
    <property type="entry name" value="HET"/>
</dbReference>
<dbReference type="InterPro" id="IPR011009">
    <property type="entry name" value="Kinase-like_dom_sf"/>
</dbReference>
<gene>
    <name evidence="2" type="ORF">NPX13_g8101</name>
</gene>
<feature type="domain" description="Heterokaryon incompatibility" evidence="1">
    <location>
        <begin position="640"/>
        <end position="791"/>
    </location>
</feature>
<dbReference type="VEuPathDB" id="FungiDB:F4678DRAFT_477170"/>
<dbReference type="SUPFAM" id="SSF56112">
    <property type="entry name" value="Protein kinase-like (PK-like)"/>
    <property type="match status" value="1"/>
</dbReference>
<sequence length="1254" mass="140484">MKPSLPGSPELHQQFFQNKLSKKTPILAVFLGGSRLYMNDTGSPPPHPNTPPDWDGVIIVSTKYDIFILLNYHRSYLMRSLSMEEEENGQTNLKVPDPDSPLWPEFDGVRFAGRDKFLAKRSVKILSLEYFSERRTSLHILSHKDRRIYKTLQGDVASPVTAYMIQQATTLSEGAVILHDQWVYKRTDTEPVKHTPQGIFGVTADLILTGACLIGREPYGREIKSKIMAYYEQVTMENPIVASSHHAKDEIHGANLASKFFHRVEIPRISTAGQLLYPFWRGTTESDLRLSYARGGHTDSSAIGTVLHVELVKAEDALRAYRKSLSLDAQCERPDDKVQRFFYDRVLDNVRFKEFYGAGVRIRDECIPAKKFLELRWCINGKEYPCLRTLFENALDVTDPKSFQVSSCPIAFGLGDAHGGNILVSSAPQERSGCKVLFVDYELAGFHPVMLDLAKPLYNDVFFKTLYSDLLPATSETGLNYEVTNGTIIVQFSPVIDIMAQAVLNIKTRYLIGPLCDEVENIGISLETFVPLLSNALLLCATLTRNFVKDEKALIRNFTAGILLAGAMDWVQLDGQGRIYTTIAPTAHVAERSTMPQATFHHLQLSSPRSIRLLALSPSPDFDASLEETLAEVDLDNSNYEAVSYVWGCRVGTKPFACNGKVLLITPNCESALRHLRLKDKRRTLWVDAICIDQEEGEISVKERNSQVALMGEIYAKASHTICWLGQGNGFTNELMQLLRQIGECPSQRGLKKLLLFDKRLREQGHLDVDSTSLSYILCHPWHSRIWTVQEVVYSQDCSVVCGSTSVPWDDYSKAAKFLVFDNFIEQVDQQAHKSLVGIDVRNVLRGYIREASSSHNIAFTPEDDEDELDQRVMFLSSYLTDVNQFQATEPRDKIYGLHALYTSLGIPLSEVDYGKSIAHVYEGAAVAMVCWSGTLKVLGDACRIHRDGSFPSWVPNWSDGNMKISTPFGNATAGSRISKSSPVALNPIQGELHIRGKIIGTVESWTKHFAVTSAFPTHSEQCDIPTFSEKATDLIGDEETLRLWIDKTRFFRQLYALLQTNPIYCDGSEPEDIAYDLFKQERYSETDDIFTAWLDILQYPNSKFDLTFGKDLVEKWKSAAGSGTELWTEELTNCAVIMASLISNKVDDQGRAFDGSPDILEMMGQFSTNLTDKALILARLHLNDKMALGTSTSSTELGDLIVLLEGADWPILLRPTHSRWSFIGPAFVAEIMDGEAWSDESGKLGSMSNFVLA</sequence>
<dbReference type="VEuPathDB" id="FungiDB:F4678DRAFT_449521"/>